<reference evidence="5" key="1">
    <citation type="journal article" date="2022" name="Int. J. Syst. Evol. Microbiol.">
        <title>Pseudomonas aegrilactucae sp. nov. and Pseudomonas morbosilactucae sp. nov., pathogens causing bacterial rot of lettuce in Japan.</title>
        <authorList>
            <person name="Sawada H."/>
            <person name="Fujikawa T."/>
            <person name="Satou M."/>
        </authorList>
    </citation>
    <scope>NUCLEOTIDE SEQUENCE</scope>
    <source>
        <strain evidence="5">0166_1</strain>
    </source>
</reference>
<evidence type="ECO:0000313" key="5">
    <source>
        <dbReference type="EMBL" id="UGS38075.1"/>
    </source>
</evidence>
<dbReference type="Pfam" id="PF12833">
    <property type="entry name" value="HTH_18"/>
    <property type="match status" value="1"/>
</dbReference>
<evidence type="ECO:0000313" key="6">
    <source>
        <dbReference type="Proteomes" id="UP001162834"/>
    </source>
</evidence>
<evidence type="ECO:0000256" key="1">
    <source>
        <dbReference type="ARBA" id="ARBA00023015"/>
    </source>
</evidence>
<dbReference type="KEGG" id="sbae:DSM104329_04497"/>
<dbReference type="GO" id="GO:0003700">
    <property type="term" value="F:DNA-binding transcription factor activity"/>
    <property type="evidence" value="ECO:0007669"/>
    <property type="project" value="InterPro"/>
</dbReference>
<protein>
    <recommendedName>
        <fullName evidence="4">HTH araC/xylS-type domain-containing protein</fullName>
    </recommendedName>
</protein>
<name>A0A9E6Y0V0_9ACTN</name>
<keyword evidence="6" id="KW-1185">Reference proteome</keyword>
<evidence type="ECO:0000256" key="3">
    <source>
        <dbReference type="ARBA" id="ARBA00023163"/>
    </source>
</evidence>
<organism evidence="5 6">
    <name type="scientific">Capillimicrobium parvum</name>
    <dbReference type="NCBI Taxonomy" id="2884022"/>
    <lineage>
        <taxon>Bacteria</taxon>
        <taxon>Bacillati</taxon>
        <taxon>Actinomycetota</taxon>
        <taxon>Thermoleophilia</taxon>
        <taxon>Solirubrobacterales</taxon>
        <taxon>Capillimicrobiaceae</taxon>
        <taxon>Capillimicrobium</taxon>
    </lineage>
</organism>
<dbReference type="InterPro" id="IPR050204">
    <property type="entry name" value="AraC_XylS_family_regulators"/>
</dbReference>
<dbReference type="Proteomes" id="UP001162834">
    <property type="component" value="Chromosome"/>
</dbReference>
<feature type="domain" description="HTH araC/xylS-type" evidence="4">
    <location>
        <begin position="136"/>
        <end position="234"/>
    </location>
</feature>
<dbReference type="AlphaFoldDB" id="A0A9E6Y0V0"/>
<proteinExistence type="predicted"/>
<keyword evidence="2" id="KW-0238">DNA-binding</keyword>
<dbReference type="PROSITE" id="PS01124">
    <property type="entry name" value="HTH_ARAC_FAMILY_2"/>
    <property type="match status" value="1"/>
</dbReference>
<dbReference type="EMBL" id="CP087164">
    <property type="protein sequence ID" value="UGS38075.1"/>
    <property type="molecule type" value="Genomic_DNA"/>
</dbReference>
<dbReference type="InterPro" id="IPR018060">
    <property type="entry name" value="HTH_AraC"/>
</dbReference>
<gene>
    <name evidence="5" type="ORF">DSM104329_04497</name>
</gene>
<dbReference type="PANTHER" id="PTHR46796:SF15">
    <property type="entry name" value="BLL1074 PROTEIN"/>
    <property type="match status" value="1"/>
</dbReference>
<dbReference type="RefSeq" id="WP_259312107.1">
    <property type="nucleotide sequence ID" value="NZ_CP087164.1"/>
</dbReference>
<dbReference type="PANTHER" id="PTHR46796">
    <property type="entry name" value="HTH-TYPE TRANSCRIPTIONAL ACTIVATOR RHAS-RELATED"/>
    <property type="match status" value="1"/>
</dbReference>
<dbReference type="InterPro" id="IPR046532">
    <property type="entry name" value="DUF6597"/>
</dbReference>
<sequence>MSYREHAPPPALTAWVECVWERRGEPGPPVRVVPDGCVDVVWTEGAGTQLVGPNTVAFLVDVEPGRGMAGARMHPGAAPALLGIRPGDVLDGRAGLGELWGDDGERLAEGFEAAGDRVATFFDFLSARAATAAAPDPLVRAAAGRLQQPAARVGDLAGALAVSERQLRRRVEAAVGYGPKRLARILRLRRALAAAHRGDELARVAADAGYADQAHFAQDCRALAGVPPTRLLAA</sequence>
<evidence type="ECO:0000259" key="4">
    <source>
        <dbReference type="PROSITE" id="PS01124"/>
    </source>
</evidence>
<dbReference type="Pfam" id="PF20240">
    <property type="entry name" value="DUF6597"/>
    <property type="match status" value="1"/>
</dbReference>
<dbReference type="GO" id="GO:0043565">
    <property type="term" value="F:sequence-specific DNA binding"/>
    <property type="evidence" value="ECO:0007669"/>
    <property type="project" value="InterPro"/>
</dbReference>
<keyword evidence="3" id="KW-0804">Transcription</keyword>
<keyword evidence="1" id="KW-0805">Transcription regulation</keyword>
<dbReference type="SMART" id="SM00342">
    <property type="entry name" value="HTH_ARAC"/>
    <property type="match status" value="1"/>
</dbReference>
<accession>A0A9E6Y0V0</accession>
<evidence type="ECO:0000256" key="2">
    <source>
        <dbReference type="ARBA" id="ARBA00023125"/>
    </source>
</evidence>
<dbReference type="Gene3D" id="1.10.10.60">
    <property type="entry name" value="Homeodomain-like"/>
    <property type="match status" value="1"/>
</dbReference>